<keyword evidence="9" id="KW-1185">Reference proteome</keyword>
<dbReference type="GO" id="GO:0005886">
    <property type="term" value="C:plasma membrane"/>
    <property type="evidence" value="ECO:0007669"/>
    <property type="project" value="TreeGrafter"/>
</dbReference>
<feature type="region of interest" description="Disordered" evidence="5">
    <location>
        <begin position="325"/>
        <end position="397"/>
    </location>
</feature>
<feature type="compositionally biased region" description="Basic residues" evidence="5">
    <location>
        <begin position="22"/>
        <end position="32"/>
    </location>
</feature>
<evidence type="ECO:0000256" key="3">
    <source>
        <dbReference type="ARBA" id="ARBA00022729"/>
    </source>
</evidence>
<dbReference type="InterPro" id="IPR014756">
    <property type="entry name" value="Ig_E-set"/>
</dbReference>
<feature type="region of interest" description="Disordered" evidence="5">
    <location>
        <begin position="1"/>
        <end position="101"/>
    </location>
</feature>
<dbReference type="Pfam" id="PF04234">
    <property type="entry name" value="CopC"/>
    <property type="match status" value="1"/>
</dbReference>
<comment type="subcellular location">
    <subcellularLocation>
        <location evidence="1">Cell envelope</location>
    </subcellularLocation>
</comment>
<dbReference type="InterPro" id="IPR032694">
    <property type="entry name" value="CopC/D"/>
</dbReference>
<comment type="caution">
    <text evidence="8">The sequence shown here is derived from an EMBL/GenBank/DDBJ whole genome shotgun (WGS) entry which is preliminary data.</text>
</comment>
<dbReference type="EMBL" id="VDMA02000006">
    <property type="protein sequence ID" value="KAB8184802.1"/>
    <property type="molecule type" value="Genomic_DNA"/>
</dbReference>
<dbReference type="PANTHER" id="PTHR34820:SF4">
    <property type="entry name" value="INNER MEMBRANE PROTEIN YEBZ"/>
    <property type="match status" value="1"/>
</dbReference>
<dbReference type="GO" id="GO:0042597">
    <property type="term" value="C:periplasmic space"/>
    <property type="evidence" value="ECO:0007669"/>
    <property type="project" value="InterPro"/>
</dbReference>
<feature type="compositionally biased region" description="Low complexity" evidence="5">
    <location>
        <begin position="355"/>
        <end position="397"/>
    </location>
</feature>
<evidence type="ECO:0000313" key="9">
    <source>
        <dbReference type="Proteomes" id="UP000313066"/>
    </source>
</evidence>
<keyword evidence="2" id="KW-0479">Metal-binding</keyword>
<dbReference type="GO" id="GO:0006825">
    <property type="term" value="P:copper ion transport"/>
    <property type="evidence" value="ECO:0007669"/>
    <property type="project" value="InterPro"/>
</dbReference>
<evidence type="ECO:0000256" key="1">
    <source>
        <dbReference type="ARBA" id="ARBA00004196"/>
    </source>
</evidence>
<sequence>MSPPSRGVVRPDSTQPGECVRRPAHHRNRSPRHGPQPSPVRRAACTGRDQWDHGWVGAGKRKARQVDQVARMCNDAPTTRGGRRRTGRTAPPPAAARAVPPRNPPRVLAVARGRLRALAVPLLALLSVMLIATPARAHDVLVASDPMDGAVLGAMPASVTLTFDQAVRRDFARLAVTGPDGAHYEQGEITVDGRNVSIGVRTGTPAGAYAIGYRIVSNDGHPVTGAVKFTVTGGGAAPGAVTAPTTTPAPGTANPVTANPGAPTTGGGTAGVGTAGVGTAGVGTAGVGTAGQGGGSWVWGLLAVTAALLALCARVLVRHDRRLRDGTIPAPPAAGTPRAASPGGPEPSDTPASDTPASETEAAGAPAAESGAEGPAAGRSTAAGTGAGSSPASGGAA</sequence>
<protein>
    <recommendedName>
        <fullName evidence="7">CopC domain-containing protein</fullName>
    </recommendedName>
</protein>
<evidence type="ECO:0000256" key="6">
    <source>
        <dbReference type="SAM" id="Phobius"/>
    </source>
</evidence>
<evidence type="ECO:0000313" key="8">
    <source>
        <dbReference type="EMBL" id="KAB8184802.1"/>
    </source>
</evidence>
<evidence type="ECO:0000256" key="4">
    <source>
        <dbReference type="ARBA" id="ARBA00023008"/>
    </source>
</evidence>
<accession>A0A5N6BWE9</accession>
<evidence type="ECO:0000259" key="7">
    <source>
        <dbReference type="Pfam" id="PF04234"/>
    </source>
</evidence>
<dbReference type="InterPro" id="IPR014755">
    <property type="entry name" value="Cu-Rt/internalin_Ig-like"/>
</dbReference>
<evidence type="ECO:0000256" key="5">
    <source>
        <dbReference type="SAM" id="MobiDB-lite"/>
    </source>
</evidence>
<keyword evidence="6" id="KW-1133">Transmembrane helix</keyword>
<feature type="domain" description="CopC" evidence="7">
    <location>
        <begin position="138"/>
        <end position="231"/>
    </location>
</feature>
<dbReference type="GO" id="GO:0005507">
    <property type="term" value="F:copper ion binding"/>
    <property type="evidence" value="ECO:0007669"/>
    <property type="project" value="InterPro"/>
</dbReference>
<dbReference type="GO" id="GO:0046688">
    <property type="term" value="P:response to copper ion"/>
    <property type="evidence" value="ECO:0007669"/>
    <property type="project" value="InterPro"/>
</dbReference>
<dbReference type="AlphaFoldDB" id="A0A5N6BWE9"/>
<name>A0A5N6BWE9_9ACTN</name>
<dbReference type="GO" id="GO:0030313">
    <property type="term" value="C:cell envelope"/>
    <property type="evidence" value="ECO:0007669"/>
    <property type="project" value="UniProtKB-SubCell"/>
</dbReference>
<dbReference type="Gene3D" id="2.60.40.1220">
    <property type="match status" value="1"/>
</dbReference>
<keyword evidence="4" id="KW-0186">Copper</keyword>
<keyword evidence="6" id="KW-0812">Transmembrane</keyword>
<gene>
    <name evidence="8" type="ORF">FH610_012790</name>
</gene>
<keyword evidence="6" id="KW-0472">Membrane</keyword>
<proteinExistence type="predicted"/>
<keyword evidence="3" id="KW-0732">Signal</keyword>
<dbReference type="InterPro" id="IPR007348">
    <property type="entry name" value="CopC_dom"/>
</dbReference>
<dbReference type="Proteomes" id="UP000313066">
    <property type="component" value="Unassembled WGS sequence"/>
</dbReference>
<dbReference type="SUPFAM" id="SSF81296">
    <property type="entry name" value="E set domains"/>
    <property type="match status" value="1"/>
</dbReference>
<evidence type="ECO:0000256" key="2">
    <source>
        <dbReference type="ARBA" id="ARBA00022723"/>
    </source>
</evidence>
<feature type="transmembrane region" description="Helical" evidence="6">
    <location>
        <begin position="297"/>
        <end position="317"/>
    </location>
</feature>
<dbReference type="PANTHER" id="PTHR34820">
    <property type="entry name" value="INNER MEMBRANE PROTEIN YEBZ"/>
    <property type="match status" value="1"/>
</dbReference>
<organism evidence="8 9">
    <name type="scientific">Microbispora catharanthi</name>
    <dbReference type="NCBI Taxonomy" id="1712871"/>
    <lineage>
        <taxon>Bacteria</taxon>
        <taxon>Bacillati</taxon>
        <taxon>Actinomycetota</taxon>
        <taxon>Actinomycetes</taxon>
        <taxon>Streptosporangiales</taxon>
        <taxon>Streptosporangiaceae</taxon>
        <taxon>Microbispora</taxon>
    </lineage>
</organism>
<reference evidence="8 9" key="1">
    <citation type="submission" date="2019-10" db="EMBL/GenBank/DDBJ databases">
        <title>Nonomuraea sp. nov., isolated from Phyllanthus amarus.</title>
        <authorList>
            <person name="Klykleung N."/>
            <person name="Tanasupawat S."/>
        </authorList>
    </citation>
    <scope>NUCLEOTIDE SEQUENCE [LARGE SCALE GENOMIC DNA]</scope>
    <source>
        <strain evidence="8 9">CR1-09</strain>
    </source>
</reference>